<name>A0A841EMV3_9ACTN</name>
<accession>A0A841EMV3</accession>
<evidence type="ECO:0000313" key="11">
    <source>
        <dbReference type="Proteomes" id="UP000578077"/>
    </source>
</evidence>
<proteinExistence type="inferred from homology"/>
<dbReference type="RefSeq" id="WP_221457778.1">
    <property type="nucleotide sequence ID" value="NZ_BAABKT010000038.1"/>
</dbReference>
<feature type="domain" description="ABC transmembrane type-1" evidence="9">
    <location>
        <begin position="96"/>
        <end position="305"/>
    </location>
</feature>
<comment type="caution">
    <text evidence="10">The sequence shown here is derived from an EMBL/GenBank/DDBJ whole genome shotgun (WGS) entry which is preliminary data.</text>
</comment>
<dbReference type="InterPro" id="IPR000515">
    <property type="entry name" value="MetI-like"/>
</dbReference>
<keyword evidence="2 7" id="KW-0813">Transport</keyword>
<comment type="similarity">
    <text evidence="7">Belongs to the binding-protein-dependent transport system permease family.</text>
</comment>
<evidence type="ECO:0000256" key="7">
    <source>
        <dbReference type="RuleBase" id="RU363032"/>
    </source>
</evidence>
<feature type="transmembrane region" description="Helical" evidence="7">
    <location>
        <begin position="100"/>
        <end position="124"/>
    </location>
</feature>
<evidence type="ECO:0000259" key="9">
    <source>
        <dbReference type="PROSITE" id="PS50928"/>
    </source>
</evidence>
<dbReference type="EMBL" id="JACHLY010000001">
    <property type="protein sequence ID" value="MBB6000751.1"/>
    <property type="molecule type" value="Genomic_DNA"/>
</dbReference>
<evidence type="ECO:0000256" key="4">
    <source>
        <dbReference type="ARBA" id="ARBA00022692"/>
    </source>
</evidence>
<evidence type="ECO:0000256" key="3">
    <source>
        <dbReference type="ARBA" id="ARBA00022475"/>
    </source>
</evidence>
<keyword evidence="4 7" id="KW-0812">Transmembrane</keyword>
<keyword evidence="5 7" id="KW-1133">Transmembrane helix</keyword>
<dbReference type="Proteomes" id="UP000578077">
    <property type="component" value="Unassembled WGS sequence"/>
</dbReference>
<dbReference type="PANTHER" id="PTHR43163">
    <property type="entry name" value="DIPEPTIDE TRANSPORT SYSTEM PERMEASE PROTEIN DPPB-RELATED"/>
    <property type="match status" value="1"/>
</dbReference>
<dbReference type="InterPro" id="IPR045621">
    <property type="entry name" value="BPD_transp_1_N"/>
</dbReference>
<feature type="signal peptide" evidence="8">
    <location>
        <begin position="1"/>
        <end position="26"/>
    </location>
</feature>
<gene>
    <name evidence="10" type="ORF">HNR25_004502</name>
</gene>
<feature type="transmembrane region" description="Helical" evidence="7">
    <location>
        <begin position="283"/>
        <end position="301"/>
    </location>
</feature>
<dbReference type="Pfam" id="PF19300">
    <property type="entry name" value="BPD_transp_1_N"/>
    <property type="match status" value="1"/>
</dbReference>
<keyword evidence="6 7" id="KW-0472">Membrane</keyword>
<feature type="transmembrane region" description="Helical" evidence="7">
    <location>
        <begin position="251"/>
        <end position="271"/>
    </location>
</feature>
<keyword evidence="11" id="KW-1185">Reference proteome</keyword>
<feature type="chain" id="PRO_5039597896" evidence="8">
    <location>
        <begin position="27"/>
        <end position="317"/>
    </location>
</feature>
<organism evidence="10 11">
    <name type="scientific">Streptomonospora salina</name>
    <dbReference type="NCBI Taxonomy" id="104205"/>
    <lineage>
        <taxon>Bacteria</taxon>
        <taxon>Bacillati</taxon>
        <taxon>Actinomycetota</taxon>
        <taxon>Actinomycetes</taxon>
        <taxon>Streptosporangiales</taxon>
        <taxon>Nocardiopsidaceae</taxon>
        <taxon>Streptomonospora</taxon>
    </lineage>
</organism>
<evidence type="ECO:0000256" key="2">
    <source>
        <dbReference type="ARBA" id="ARBA00022448"/>
    </source>
</evidence>
<protein>
    <submittedName>
        <fullName evidence="10">Peptide/nickel transport system permease protein</fullName>
    </submittedName>
</protein>
<evidence type="ECO:0000256" key="6">
    <source>
        <dbReference type="ARBA" id="ARBA00023136"/>
    </source>
</evidence>
<dbReference type="Pfam" id="PF00528">
    <property type="entry name" value="BPD_transp_1"/>
    <property type="match status" value="1"/>
</dbReference>
<feature type="transmembrane region" description="Helical" evidence="7">
    <location>
        <begin position="180"/>
        <end position="198"/>
    </location>
</feature>
<dbReference type="SUPFAM" id="SSF161098">
    <property type="entry name" value="MetI-like"/>
    <property type="match status" value="1"/>
</dbReference>
<dbReference type="AlphaFoldDB" id="A0A841EMV3"/>
<keyword evidence="3" id="KW-1003">Cell membrane</keyword>
<evidence type="ECO:0000256" key="8">
    <source>
        <dbReference type="SAM" id="SignalP"/>
    </source>
</evidence>
<comment type="subcellular location">
    <subcellularLocation>
        <location evidence="1 7">Cell membrane</location>
        <topology evidence="1 7">Multi-pass membrane protein</topology>
    </subcellularLocation>
</comment>
<evidence type="ECO:0000256" key="1">
    <source>
        <dbReference type="ARBA" id="ARBA00004651"/>
    </source>
</evidence>
<evidence type="ECO:0000313" key="10">
    <source>
        <dbReference type="EMBL" id="MBB6000751.1"/>
    </source>
</evidence>
<evidence type="ECO:0000256" key="5">
    <source>
        <dbReference type="ARBA" id="ARBA00022989"/>
    </source>
</evidence>
<feature type="transmembrane region" description="Helical" evidence="7">
    <location>
        <begin position="136"/>
        <end position="160"/>
    </location>
</feature>
<dbReference type="GO" id="GO:0055085">
    <property type="term" value="P:transmembrane transport"/>
    <property type="evidence" value="ECO:0007669"/>
    <property type="project" value="InterPro"/>
</dbReference>
<dbReference type="PROSITE" id="PS50928">
    <property type="entry name" value="ABC_TM1"/>
    <property type="match status" value="1"/>
</dbReference>
<reference evidence="10 11" key="1">
    <citation type="submission" date="2020-08" db="EMBL/GenBank/DDBJ databases">
        <title>Sequencing the genomes of 1000 actinobacteria strains.</title>
        <authorList>
            <person name="Klenk H.-P."/>
        </authorList>
    </citation>
    <scope>NUCLEOTIDE SEQUENCE [LARGE SCALE GENOMIC DNA]</scope>
    <source>
        <strain evidence="10 11">DSM 44593</strain>
    </source>
</reference>
<sequence>MTARAALGRLGVAAAQLLALSVLVFTATEALPGDAAEAVLGEDYTPQQAAEIRARMGLDEPPTIRFLQWWQDLLTGDLGTSLISGRPVTDLVARSLPPTLILAAATVALLVPLAAALGLAAGAGEGGRLDRAVTTATLVLYSIPDFALAMLLVLGLSLQVRLLPATAMGADGWRLLTDPLLLVLPVAVLLCRVAALLVRQVRAGTADAMRSEYAAHARRLGVGRRRLLLRHVAPNALAPASEELARVGDNLFSGVLVVEVVFAVPGVAGGVVDAVAMRDVPVVQGYVFVLGAVTIALNQAAELVSRRLVPRIEQVRR</sequence>
<dbReference type="PANTHER" id="PTHR43163:SF3">
    <property type="entry name" value="PEPTIDE ABC TRANSPORTER PERMEASE PROTEIN"/>
    <property type="match status" value="1"/>
</dbReference>
<dbReference type="GO" id="GO:0005886">
    <property type="term" value="C:plasma membrane"/>
    <property type="evidence" value="ECO:0007669"/>
    <property type="project" value="UniProtKB-SubCell"/>
</dbReference>
<dbReference type="InterPro" id="IPR035906">
    <property type="entry name" value="MetI-like_sf"/>
</dbReference>
<keyword evidence="8" id="KW-0732">Signal</keyword>
<dbReference type="Gene3D" id="1.10.3720.10">
    <property type="entry name" value="MetI-like"/>
    <property type="match status" value="1"/>
</dbReference>